<proteinExistence type="predicted"/>
<protein>
    <submittedName>
        <fullName evidence="2">Uncharacterized protein</fullName>
    </submittedName>
</protein>
<keyword evidence="3" id="KW-1185">Reference proteome</keyword>
<dbReference type="AlphaFoldDB" id="A0AA41Z361"/>
<dbReference type="Proteomes" id="UP001165667">
    <property type="component" value="Unassembled WGS sequence"/>
</dbReference>
<dbReference type="EMBL" id="JAMOIM010000010">
    <property type="protein sequence ID" value="MCW6509505.1"/>
    <property type="molecule type" value="Genomic_DNA"/>
</dbReference>
<comment type="caution">
    <text evidence="2">The sequence shown here is derived from an EMBL/GenBank/DDBJ whole genome shotgun (WGS) entry which is preliminary data.</text>
</comment>
<feature type="compositionally biased region" description="Basic residues" evidence="1">
    <location>
        <begin position="76"/>
        <end position="93"/>
    </location>
</feature>
<feature type="region of interest" description="Disordered" evidence="1">
    <location>
        <begin position="67"/>
        <end position="93"/>
    </location>
</feature>
<evidence type="ECO:0000256" key="1">
    <source>
        <dbReference type="SAM" id="MobiDB-lite"/>
    </source>
</evidence>
<name>A0AA41Z361_9HYPH</name>
<accession>A0AA41Z361</accession>
<sequence length="93" mass="9422">MAVSRDVGRRGRHGSGETIMVSIRKSLILACAVSVLGLGSAFAQTDPNAAPAAPAAGAAAAPAADAGADATAAPKKMMKKKHMSKKMMKKKTM</sequence>
<evidence type="ECO:0000313" key="3">
    <source>
        <dbReference type="Proteomes" id="UP001165667"/>
    </source>
</evidence>
<evidence type="ECO:0000313" key="2">
    <source>
        <dbReference type="EMBL" id="MCW6509505.1"/>
    </source>
</evidence>
<organism evidence="2 3">
    <name type="scientific">Lichenifustis flavocetrariae</name>
    <dbReference type="NCBI Taxonomy" id="2949735"/>
    <lineage>
        <taxon>Bacteria</taxon>
        <taxon>Pseudomonadati</taxon>
        <taxon>Pseudomonadota</taxon>
        <taxon>Alphaproteobacteria</taxon>
        <taxon>Hyphomicrobiales</taxon>
        <taxon>Lichenihabitantaceae</taxon>
        <taxon>Lichenifustis</taxon>
    </lineage>
</organism>
<gene>
    <name evidence="2" type="ORF">M8523_15905</name>
</gene>
<reference evidence="2" key="1">
    <citation type="submission" date="2022-05" db="EMBL/GenBank/DDBJ databases">
        <authorList>
            <person name="Pankratov T."/>
        </authorList>
    </citation>
    <scope>NUCLEOTIDE SEQUENCE</scope>
    <source>
        <strain evidence="2">BP6-180914</strain>
    </source>
</reference>
<dbReference type="RefSeq" id="WP_282585877.1">
    <property type="nucleotide sequence ID" value="NZ_JAMOIM010000010.1"/>
</dbReference>